<keyword evidence="2" id="KW-0560">Oxidoreductase</keyword>
<keyword evidence="3" id="KW-0311">Gluconate utilization</keyword>
<dbReference type="Gene3D" id="3.40.50.720">
    <property type="entry name" value="NAD(P)-binding Rossmann-like Domain"/>
    <property type="match status" value="1"/>
</dbReference>
<dbReference type="InterPro" id="IPR006183">
    <property type="entry name" value="Pgluconate_DH"/>
</dbReference>
<dbReference type="Proteomes" id="UP000176429">
    <property type="component" value="Unassembled WGS sequence"/>
</dbReference>
<proteinExistence type="inferred from homology"/>
<dbReference type="Pfam" id="PF03446">
    <property type="entry name" value="NAD_binding_2"/>
    <property type="match status" value="1"/>
</dbReference>
<dbReference type="EMBL" id="MHSH01000024">
    <property type="protein sequence ID" value="OHA41594.1"/>
    <property type="molecule type" value="Genomic_DNA"/>
</dbReference>
<dbReference type="InterPro" id="IPR013328">
    <property type="entry name" value="6PGD_dom2"/>
</dbReference>
<reference evidence="5 6" key="1">
    <citation type="journal article" date="2016" name="Nat. Commun.">
        <title>Thousands of microbial genomes shed light on interconnected biogeochemical processes in an aquifer system.</title>
        <authorList>
            <person name="Anantharaman K."/>
            <person name="Brown C.T."/>
            <person name="Hug L.A."/>
            <person name="Sharon I."/>
            <person name="Castelle C.J."/>
            <person name="Probst A.J."/>
            <person name="Thomas B.C."/>
            <person name="Singh A."/>
            <person name="Wilkins M.J."/>
            <person name="Karaoz U."/>
            <person name="Brodie E.L."/>
            <person name="Williams K.H."/>
            <person name="Hubbard S.S."/>
            <person name="Banfield J.F."/>
        </authorList>
    </citation>
    <scope>NUCLEOTIDE SEQUENCE [LARGE SCALE GENOMIC DNA]</scope>
</reference>
<dbReference type="InterPro" id="IPR006115">
    <property type="entry name" value="6PGDH_NADP-bd"/>
</dbReference>
<dbReference type="GO" id="GO:0004616">
    <property type="term" value="F:phosphogluconate dehydrogenase (decarboxylating) activity"/>
    <property type="evidence" value="ECO:0007669"/>
    <property type="project" value="InterPro"/>
</dbReference>
<dbReference type="GO" id="GO:0019521">
    <property type="term" value="P:D-gluconate metabolic process"/>
    <property type="evidence" value="ECO:0007669"/>
    <property type="project" value="UniProtKB-KW"/>
</dbReference>
<evidence type="ECO:0000313" key="5">
    <source>
        <dbReference type="EMBL" id="OHA41594.1"/>
    </source>
</evidence>
<dbReference type="GO" id="GO:0016054">
    <property type="term" value="P:organic acid catabolic process"/>
    <property type="evidence" value="ECO:0007669"/>
    <property type="project" value="UniProtKB-ARBA"/>
</dbReference>
<feature type="domain" description="6-phosphogluconate dehydrogenase C-terminal" evidence="4">
    <location>
        <begin position="167"/>
        <end position="296"/>
    </location>
</feature>
<dbReference type="PANTHER" id="PTHR11811">
    <property type="entry name" value="6-PHOSPHOGLUCONATE DEHYDROGENASE"/>
    <property type="match status" value="1"/>
</dbReference>
<dbReference type="NCBIfam" id="NF007161">
    <property type="entry name" value="PRK09599.1"/>
    <property type="match status" value="1"/>
</dbReference>
<dbReference type="GO" id="GO:0006098">
    <property type="term" value="P:pentose-phosphate shunt"/>
    <property type="evidence" value="ECO:0007669"/>
    <property type="project" value="InterPro"/>
</dbReference>
<dbReference type="InterPro" id="IPR006114">
    <property type="entry name" value="6PGDH_C"/>
</dbReference>
<comment type="caution">
    <text evidence="5">The sequence shown here is derived from an EMBL/GenBank/DDBJ whole genome shotgun (WGS) entry which is preliminary data.</text>
</comment>
<evidence type="ECO:0000256" key="1">
    <source>
        <dbReference type="ARBA" id="ARBA00008419"/>
    </source>
</evidence>
<dbReference type="InterPro" id="IPR004849">
    <property type="entry name" value="6DGDH_YqeC"/>
</dbReference>
<dbReference type="SMART" id="SM01350">
    <property type="entry name" value="6PGD"/>
    <property type="match status" value="1"/>
</dbReference>
<dbReference type="SUPFAM" id="SSF48179">
    <property type="entry name" value="6-phosphogluconate dehydrogenase C-terminal domain-like"/>
    <property type="match status" value="1"/>
</dbReference>
<dbReference type="NCBIfam" id="TIGR00872">
    <property type="entry name" value="gnd_rel"/>
    <property type="match status" value="1"/>
</dbReference>
<organism evidence="5 6">
    <name type="scientific">Candidatus Taylorbacteria bacterium RIFCSPLOWO2_02_FULL_46_40</name>
    <dbReference type="NCBI Taxonomy" id="1802329"/>
    <lineage>
        <taxon>Bacteria</taxon>
        <taxon>Candidatus Tayloriibacteriota</taxon>
    </lineage>
</organism>
<sequence>MEIGYVGLGKMGINMVKRLMAAGHKVVAFNRGEEGRERGMGAGLDVRDSLAEMIAGLSPKRKIVWLMVSHTGVDETLKNILPLLKTGDILIDGGNSFYEDTLRRAKLVESKGVRYVDAGVSGGPGGAASGACIMVGGDKKIFNIIKPIIKDAAAPQAFQHLGSVGAGHFAKMIHNGIEYGMMQAIAEGFSILRKSSFEFDMKRLAELYNNRSVIESRLVGWLRDGLNKYGDNLDFISGVVAHTGEGEWTVKTARKLGVPAKIISESFNFRKQSAKKGDSYQGRVLMAMRNQFGGHSIK</sequence>
<evidence type="ECO:0000256" key="2">
    <source>
        <dbReference type="ARBA" id="ARBA00023002"/>
    </source>
</evidence>
<dbReference type="PROSITE" id="PS00895">
    <property type="entry name" value="3_HYDROXYISOBUT_DH"/>
    <property type="match status" value="1"/>
</dbReference>
<dbReference type="InterPro" id="IPR002204">
    <property type="entry name" value="3-OH-isobutyrate_DH-rel_CS"/>
</dbReference>
<name>A0A1G2NZS6_9BACT</name>
<dbReference type="InterPro" id="IPR036291">
    <property type="entry name" value="NAD(P)-bd_dom_sf"/>
</dbReference>
<dbReference type="AlphaFoldDB" id="A0A1G2NZS6"/>
<evidence type="ECO:0000259" key="4">
    <source>
        <dbReference type="SMART" id="SM01350"/>
    </source>
</evidence>
<dbReference type="SUPFAM" id="SSF51735">
    <property type="entry name" value="NAD(P)-binding Rossmann-fold domains"/>
    <property type="match status" value="1"/>
</dbReference>
<comment type="similarity">
    <text evidence="1">Belongs to the 6-phosphogluconate dehydrogenase family.</text>
</comment>
<dbReference type="Pfam" id="PF00393">
    <property type="entry name" value="6PGD"/>
    <property type="match status" value="1"/>
</dbReference>
<dbReference type="PRINTS" id="PR00076">
    <property type="entry name" value="6PGDHDRGNASE"/>
</dbReference>
<protein>
    <submittedName>
        <fullName evidence="5">6-phosphogluconate dehydrogenase (Decarboxylating)</fullName>
    </submittedName>
</protein>
<gene>
    <name evidence="5" type="ORF">A3H68_02805</name>
</gene>
<dbReference type="InterPro" id="IPR008927">
    <property type="entry name" value="6-PGluconate_DH-like_C_sf"/>
</dbReference>
<dbReference type="Gene3D" id="1.10.1040.10">
    <property type="entry name" value="N-(1-d-carboxylethyl)-l-norvaline Dehydrogenase, domain 2"/>
    <property type="match status" value="1"/>
</dbReference>
<evidence type="ECO:0000313" key="6">
    <source>
        <dbReference type="Proteomes" id="UP000176429"/>
    </source>
</evidence>
<accession>A0A1G2NZS6</accession>
<evidence type="ECO:0000256" key="3">
    <source>
        <dbReference type="ARBA" id="ARBA00023064"/>
    </source>
</evidence>
<dbReference type="GO" id="GO:0050661">
    <property type="term" value="F:NADP binding"/>
    <property type="evidence" value="ECO:0007669"/>
    <property type="project" value="InterPro"/>
</dbReference>